<name>A0AAD7AMI3_9AGAR</name>
<sequence length="265" mass="29224">EDLANLGWTRNEACNAFNARRGGTMQGQQDMRHCTNRLFSFYSYNVLVGNPRIAGSGTDGVESSSIAWTYDNSQNLQEFQATWTETCTNTTRATLSISNRATISLSQSISIMNVANSEFGVTIETDSTREESQETSHELSTMWDITVLGGETVHIERVRVVTNGQAVYHQDYGIAKNSQMGSAWDGSYYWGLAINTTLGNPTGTMMLRGTSRSESFVFRIVRETRDGRRTVELLSLSDGQSVAVIMAKKCGTTEPHMVPGVEKEG</sequence>
<evidence type="ECO:0000313" key="1">
    <source>
        <dbReference type="EMBL" id="KAJ7362950.1"/>
    </source>
</evidence>
<reference evidence="1" key="1">
    <citation type="submission" date="2023-03" db="EMBL/GenBank/DDBJ databases">
        <title>Massive genome expansion in bonnet fungi (Mycena s.s.) driven by repeated elements and novel gene families across ecological guilds.</title>
        <authorList>
            <consortium name="Lawrence Berkeley National Laboratory"/>
            <person name="Harder C.B."/>
            <person name="Miyauchi S."/>
            <person name="Viragh M."/>
            <person name="Kuo A."/>
            <person name="Thoen E."/>
            <person name="Andreopoulos B."/>
            <person name="Lu D."/>
            <person name="Skrede I."/>
            <person name="Drula E."/>
            <person name="Henrissat B."/>
            <person name="Morin E."/>
            <person name="Kohler A."/>
            <person name="Barry K."/>
            <person name="LaButti K."/>
            <person name="Morin E."/>
            <person name="Salamov A."/>
            <person name="Lipzen A."/>
            <person name="Mereny Z."/>
            <person name="Hegedus B."/>
            <person name="Baldrian P."/>
            <person name="Stursova M."/>
            <person name="Weitz H."/>
            <person name="Taylor A."/>
            <person name="Grigoriev I.V."/>
            <person name="Nagy L.G."/>
            <person name="Martin F."/>
            <person name="Kauserud H."/>
        </authorList>
    </citation>
    <scope>NUCLEOTIDE SEQUENCE</scope>
    <source>
        <strain evidence="1">CBHHK002</strain>
    </source>
</reference>
<evidence type="ECO:0000313" key="2">
    <source>
        <dbReference type="Proteomes" id="UP001218218"/>
    </source>
</evidence>
<feature type="non-terminal residue" evidence="1">
    <location>
        <position position="265"/>
    </location>
</feature>
<dbReference type="Proteomes" id="UP001218218">
    <property type="component" value="Unassembled WGS sequence"/>
</dbReference>
<keyword evidence="2" id="KW-1185">Reference proteome</keyword>
<gene>
    <name evidence="1" type="ORF">DFH08DRAFT_682980</name>
</gene>
<proteinExistence type="predicted"/>
<protein>
    <submittedName>
        <fullName evidence="1">Cytolysin</fullName>
    </submittedName>
</protein>
<comment type="caution">
    <text evidence="1">The sequence shown here is derived from an EMBL/GenBank/DDBJ whole genome shotgun (WGS) entry which is preliminary data.</text>
</comment>
<organism evidence="1 2">
    <name type="scientific">Mycena albidolilacea</name>
    <dbReference type="NCBI Taxonomy" id="1033008"/>
    <lineage>
        <taxon>Eukaryota</taxon>
        <taxon>Fungi</taxon>
        <taxon>Dikarya</taxon>
        <taxon>Basidiomycota</taxon>
        <taxon>Agaricomycotina</taxon>
        <taxon>Agaricomycetes</taxon>
        <taxon>Agaricomycetidae</taxon>
        <taxon>Agaricales</taxon>
        <taxon>Marasmiineae</taxon>
        <taxon>Mycenaceae</taxon>
        <taxon>Mycena</taxon>
    </lineage>
</organism>
<dbReference type="EMBL" id="JARIHO010000004">
    <property type="protein sequence ID" value="KAJ7362950.1"/>
    <property type="molecule type" value="Genomic_DNA"/>
</dbReference>
<dbReference type="AlphaFoldDB" id="A0AAD7AMI3"/>
<accession>A0AAD7AMI3</accession>